<evidence type="ECO:0000256" key="3">
    <source>
        <dbReference type="ARBA" id="ARBA00004496"/>
    </source>
</evidence>
<dbReference type="Pfam" id="PF10408">
    <property type="entry name" value="Ufd2P_core"/>
    <property type="match status" value="1"/>
</dbReference>
<accession>A0AAJ7X1C5</accession>
<dbReference type="GO" id="GO:0005737">
    <property type="term" value="C:cytoplasm"/>
    <property type="evidence" value="ECO:0007669"/>
    <property type="project" value="UniProtKB-SubCell"/>
</dbReference>
<dbReference type="InterPro" id="IPR045132">
    <property type="entry name" value="UBE4"/>
</dbReference>
<evidence type="ECO:0000256" key="4">
    <source>
        <dbReference type="ARBA" id="ARBA00004906"/>
    </source>
</evidence>
<keyword evidence="7" id="KW-0963">Cytoplasm</keyword>
<feature type="coiled-coil region" evidence="17">
    <location>
        <begin position="786"/>
        <end position="813"/>
    </location>
</feature>
<keyword evidence="9" id="KW-0808">Transferase</keyword>
<evidence type="ECO:0000256" key="11">
    <source>
        <dbReference type="ARBA" id="ARBA00022990"/>
    </source>
</evidence>
<dbReference type="PANTHER" id="PTHR13931">
    <property type="entry name" value="UBIQUITINATION FACTOR E4"/>
    <property type="match status" value="1"/>
</dbReference>
<dbReference type="GO" id="GO:0034450">
    <property type="term" value="F:ubiquitin-ubiquitin ligase activity"/>
    <property type="evidence" value="ECO:0007669"/>
    <property type="project" value="InterPro"/>
</dbReference>
<feature type="region of interest" description="Disordered" evidence="18">
    <location>
        <begin position="213"/>
        <end position="258"/>
    </location>
</feature>
<feature type="compositionally biased region" description="Low complexity" evidence="18">
    <location>
        <begin position="62"/>
        <end position="89"/>
    </location>
</feature>
<feature type="compositionally biased region" description="Polar residues" evidence="18">
    <location>
        <begin position="1077"/>
        <end position="1088"/>
    </location>
</feature>
<keyword evidence="10" id="KW-0833">Ubl conjugation pathway</keyword>
<evidence type="ECO:0000256" key="7">
    <source>
        <dbReference type="ARBA" id="ARBA00022490"/>
    </source>
</evidence>
<dbReference type="SMART" id="SM00504">
    <property type="entry name" value="Ubox"/>
    <property type="match status" value="1"/>
</dbReference>
<comment type="similarity">
    <text evidence="5">Belongs to the ubiquitin conjugation factor E4 family.</text>
</comment>
<dbReference type="EC" id="2.3.2.27" evidence="6"/>
<sequence>MEELSPDEIRRRRLARLAQPATPLTSPQHETAPPIAGPSTPVASSPPATAQGPSIAQGPSTSPSVPVEMSQSSSLSSSPSAGAESQSQGLSRSQSMEIDRSAPDKSGSQVDVDSGIENMEVEESDRKDKRGLNVKGLMQASDDTEMTKDQLLQLVCKILRVSWKQPGRDLIPLPALAAEFLTAPRGMFSDWKDLVGQILVEVLVNLTRSDAQAPADLPDSVDSVEENPFAGLTAGPLAASQPVPVPPGRRDVSGGDPVALCSFPRSPGACGGEGASSSLGGSQGTSLYSASPSPWFRGLGASALPSRPSPRPSPPSPFPATIGAASPTPGQFVLNTSAVHSPMFIGTPQRAALAASPRLDDPVALLLSLVAAHGPRRHRSGHGGDDDDYDDNDDEDEEGVLGTSSNSSAAISSDAMALCLPAEHRRDVFSMESCAETHALNYLVECFDRVAMEERAAPKMCSLPEVGRVLGQIRTQCVAHATLVLQGALTQPRSALQPSLLVPYLLCRNLPVGFIQEMVRASCLDQDAFSQVFMPVVQDLAQACCECSLENDNFKYPLMALAELCEVKVGNTRPICSLVALHELWLPDSLSGGGGRELQRLSFIGSVFSLSAFSEDDPKVAEKYFSGPTLTLDNTRVVSQALQHHLETARMEQFKVLHSMLLNGGTREATLAYMAAVVNRNGKKSQLQTDDRLVSSDGFMLNFLWVLQHLAARIKLETVDPLYPFHPRCRLTLGPDETRLKATREELAVWLDRLRSEPCCQADVKFPTECFFLTLHCHHLSILPACRRYTRRLREIRDLNRSLEELKSKEEETPSTGRHRELLKRFKARLRRLVRAKACADVVLLDENLLRRCLHFYGSVVCLLFRIVDPVNPKPVLPLNPEIPEAFSALPEFYIEDIAEFLLFIIQYSPQVLQSEPCGPDLATFLLVFVCSHTYLRNPYLLAKLVEVLFVLNPSVQPRTTRFHEMLENHQLGTRHLAPSLMKFYTDVEQTGASSEFYDKFTIRYHISAIFKSLWSNPAHQATFLEEFNSGSQFVRFINMLINDTTFLLDESLDSLKRIHELQEEMRNKEAWDRLSQEQQQSRASQMSQDERQCRSYLTLAMETLDMFHYLTKQVQKPFMRPELSDRLAAMLNFNLQQLCGPKCRDLKVESPEKYGFEPRRLLDQLTDIYLHLDSPEFAHAIANDERSYRKELFEDAVGKMKKAGIKTTIAVERFRLLAERVDEMVQHNVQADHDYSDAPEEFRDPLMDTLMRDPVRLPSGKVMDRSIIIRHLLNAHTDPFNRQPLDETMLVPETELKERIQAWMREKHRK</sequence>
<evidence type="ECO:0000313" key="21">
    <source>
        <dbReference type="RefSeq" id="XP_032817894.1"/>
    </source>
</evidence>
<feature type="region of interest" description="Disordered" evidence="18">
    <location>
        <begin position="374"/>
        <end position="408"/>
    </location>
</feature>
<dbReference type="Gene3D" id="3.30.40.10">
    <property type="entry name" value="Zinc/RING finger domain, C3HC4 (zinc finger)"/>
    <property type="match status" value="1"/>
</dbReference>
<evidence type="ECO:0000256" key="6">
    <source>
        <dbReference type="ARBA" id="ARBA00012483"/>
    </source>
</evidence>
<comment type="function">
    <text evidence="13">Ubiquitin-protein ligase that probably functions as an E3 ligase in conjunction with specific E1 and E2 ligases. May also function as an E4 ligase mediating the assembly of polyubiquitin chains on substrates ubiquitinated by another E3 ubiquitin ligase. May regulate myosin assembly in striated muscles together with STUB1 and VCP/p97 by targeting myosin chaperone UNC45B for proteasomal degradation.</text>
</comment>
<evidence type="ECO:0000256" key="18">
    <source>
        <dbReference type="SAM" id="MobiDB-lite"/>
    </source>
</evidence>
<comment type="subcellular location">
    <subcellularLocation>
        <location evidence="3">Cytoplasm</location>
    </subcellularLocation>
    <subcellularLocation>
        <location evidence="2">Nucleus</location>
    </subcellularLocation>
</comment>
<dbReference type="SUPFAM" id="SSF57850">
    <property type="entry name" value="RING/U-box"/>
    <property type="match status" value="1"/>
</dbReference>
<evidence type="ECO:0000256" key="14">
    <source>
        <dbReference type="ARBA" id="ARBA00072779"/>
    </source>
</evidence>
<dbReference type="GO" id="GO:0000209">
    <property type="term" value="P:protein polyubiquitination"/>
    <property type="evidence" value="ECO:0007669"/>
    <property type="project" value="TreeGrafter"/>
</dbReference>
<dbReference type="GO" id="GO:0005634">
    <property type="term" value="C:nucleus"/>
    <property type="evidence" value="ECO:0007669"/>
    <property type="project" value="UniProtKB-SubCell"/>
</dbReference>
<keyword evidence="12" id="KW-0539">Nucleus</keyword>
<dbReference type="InterPro" id="IPR003613">
    <property type="entry name" value="Ubox_domain"/>
</dbReference>
<evidence type="ECO:0000256" key="1">
    <source>
        <dbReference type="ARBA" id="ARBA00000900"/>
    </source>
</evidence>
<dbReference type="CDD" id="cd16658">
    <property type="entry name" value="RING-Ubox_UBE4B"/>
    <property type="match status" value="1"/>
</dbReference>
<gene>
    <name evidence="21" type="primary">UBE4B</name>
</gene>
<keyword evidence="8" id="KW-0597">Phosphoprotein</keyword>
<dbReference type="GO" id="GO:0036503">
    <property type="term" value="P:ERAD pathway"/>
    <property type="evidence" value="ECO:0007669"/>
    <property type="project" value="InterPro"/>
</dbReference>
<proteinExistence type="inferred from homology"/>
<feature type="region of interest" description="Disordered" evidence="18">
    <location>
        <begin position="1070"/>
        <end position="1089"/>
    </location>
</feature>
<feature type="region of interest" description="Disordered" evidence="18">
    <location>
        <begin position="1"/>
        <end position="132"/>
    </location>
</feature>
<dbReference type="Pfam" id="PF04564">
    <property type="entry name" value="U-box"/>
    <property type="match status" value="1"/>
</dbReference>
<dbReference type="KEGG" id="pmrn:116946833"/>
<feature type="region of interest" description="Disordered" evidence="18">
    <location>
        <begin position="299"/>
        <end position="324"/>
    </location>
</feature>
<feature type="compositionally biased region" description="Low complexity" evidence="18">
    <location>
        <begin position="37"/>
        <end position="50"/>
    </location>
</feature>
<evidence type="ECO:0000313" key="20">
    <source>
        <dbReference type="Proteomes" id="UP001318040"/>
    </source>
</evidence>
<evidence type="ECO:0000256" key="16">
    <source>
        <dbReference type="ARBA" id="ARBA00083610"/>
    </source>
</evidence>
<keyword evidence="20" id="KW-1185">Reference proteome</keyword>
<dbReference type="GO" id="GO:0006511">
    <property type="term" value="P:ubiquitin-dependent protein catabolic process"/>
    <property type="evidence" value="ECO:0007669"/>
    <property type="project" value="InterPro"/>
</dbReference>
<dbReference type="RefSeq" id="XP_032817894.1">
    <property type="nucleotide sequence ID" value="XM_032962003.1"/>
</dbReference>
<comment type="catalytic activity">
    <reaction evidence="1">
        <text>S-ubiquitinyl-[E2 ubiquitin-conjugating enzyme]-L-cysteine + [acceptor protein]-L-lysine = [E2 ubiquitin-conjugating enzyme]-L-cysteine + N(6)-ubiquitinyl-[acceptor protein]-L-lysine.</text>
        <dbReference type="EC" id="2.3.2.27"/>
    </reaction>
</comment>
<dbReference type="GO" id="GO:0000151">
    <property type="term" value="C:ubiquitin ligase complex"/>
    <property type="evidence" value="ECO:0007669"/>
    <property type="project" value="InterPro"/>
</dbReference>
<dbReference type="CTD" id="10277"/>
<dbReference type="InterPro" id="IPR019474">
    <property type="entry name" value="Ub_conjug_fac_E4_core"/>
</dbReference>
<keyword evidence="11" id="KW-0007">Acetylation</keyword>
<evidence type="ECO:0000256" key="12">
    <source>
        <dbReference type="ARBA" id="ARBA00023242"/>
    </source>
</evidence>
<organism evidence="20 21">
    <name type="scientific">Petromyzon marinus</name>
    <name type="common">Sea lamprey</name>
    <dbReference type="NCBI Taxonomy" id="7757"/>
    <lineage>
        <taxon>Eukaryota</taxon>
        <taxon>Metazoa</taxon>
        <taxon>Chordata</taxon>
        <taxon>Craniata</taxon>
        <taxon>Vertebrata</taxon>
        <taxon>Cyclostomata</taxon>
        <taxon>Hyperoartia</taxon>
        <taxon>Petromyzontiformes</taxon>
        <taxon>Petromyzontidae</taxon>
        <taxon>Petromyzon</taxon>
    </lineage>
</organism>
<comment type="pathway">
    <text evidence="4">Protein modification; protein ubiquitination.</text>
</comment>
<protein>
    <recommendedName>
        <fullName evidence="14">Ubiquitin conjugation factor E4 B</fullName>
        <ecNumber evidence="6">2.3.2.27</ecNumber>
    </recommendedName>
    <alternativeName>
        <fullName evidence="16">RING-type E3 ubiquitin transferase E4 B</fullName>
    </alternativeName>
    <alternativeName>
        <fullName evidence="15">Ubiquitin fusion degradation protein 2</fullName>
    </alternativeName>
</protein>
<feature type="compositionally biased region" description="Polar residues" evidence="18">
    <location>
        <begin position="51"/>
        <end position="61"/>
    </location>
</feature>
<dbReference type="InterPro" id="IPR013083">
    <property type="entry name" value="Znf_RING/FYVE/PHD"/>
</dbReference>
<evidence type="ECO:0000256" key="10">
    <source>
        <dbReference type="ARBA" id="ARBA00022786"/>
    </source>
</evidence>
<evidence type="ECO:0000256" key="9">
    <source>
        <dbReference type="ARBA" id="ARBA00022679"/>
    </source>
</evidence>
<dbReference type="PROSITE" id="PS51698">
    <property type="entry name" value="U_BOX"/>
    <property type="match status" value="1"/>
</dbReference>
<dbReference type="FunFam" id="3.30.40.10:FF:000060">
    <property type="entry name" value="ubiquitin conjugation factor E4 B"/>
    <property type="match status" value="1"/>
</dbReference>
<evidence type="ECO:0000256" key="5">
    <source>
        <dbReference type="ARBA" id="ARBA00007434"/>
    </source>
</evidence>
<evidence type="ECO:0000256" key="17">
    <source>
        <dbReference type="SAM" id="Coils"/>
    </source>
</evidence>
<evidence type="ECO:0000256" key="8">
    <source>
        <dbReference type="ARBA" id="ARBA00022553"/>
    </source>
</evidence>
<feature type="compositionally biased region" description="Acidic residues" evidence="18">
    <location>
        <begin position="385"/>
        <end position="399"/>
    </location>
</feature>
<evidence type="ECO:0000256" key="13">
    <source>
        <dbReference type="ARBA" id="ARBA00056267"/>
    </source>
</evidence>
<name>A0AAJ7X1C5_PETMA</name>
<feature type="domain" description="U-box" evidence="19">
    <location>
        <begin position="1238"/>
        <end position="1311"/>
    </location>
</feature>
<dbReference type="PANTHER" id="PTHR13931:SF2">
    <property type="entry name" value="UBIQUITIN CONJUGATION FACTOR E4 B"/>
    <property type="match status" value="1"/>
</dbReference>
<evidence type="ECO:0000259" key="19">
    <source>
        <dbReference type="PROSITE" id="PS51698"/>
    </source>
</evidence>
<feature type="compositionally biased region" description="Pro residues" evidence="18">
    <location>
        <begin position="307"/>
        <end position="318"/>
    </location>
</feature>
<dbReference type="Proteomes" id="UP001318040">
    <property type="component" value="Chromosome 28"/>
</dbReference>
<evidence type="ECO:0000256" key="15">
    <source>
        <dbReference type="ARBA" id="ARBA00081821"/>
    </source>
</evidence>
<keyword evidence="17" id="KW-0175">Coiled coil</keyword>
<reference evidence="21" key="1">
    <citation type="submission" date="2025-08" db="UniProtKB">
        <authorList>
            <consortium name="RefSeq"/>
        </authorList>
    </citation>
    <scope>IDENTIFICATION</scope>
    <source>
        <tissue evidence="21">Sperm</tissue>
    </source>
</reference>
<evidence type="ECO:0000256" key="2">
    <source>
        <dbReference type="ARBA" id="ARBA00004123"/>
    </source>
</evidence>